<dbReference type="GO" id="GO:0004932">
    <property type="term" value="F:mating-type factor pheromone receptor activity"/>
    <property type="evidence" value="ECO:0007669"/>
    <property type="project" value="InterPro"/>
</dbReference>
<evidence type="ECO:0000313" key="3">
    <source>
        <dbReference type="Proteomes" id="UP000186594"/>
    </source>
</evidence>
<evidence type="ECO:0000313" key="2">
    <source>
        <dbReference type="EMBL" id="OLL26477.1"/>
    </source>
</evidence>
<keyword evidence="1" id="KW-1133">Transmembrane helix</keyword>
<dbReference type="PANTHER" id="PTHR28009:SF1">
    <property type="entry name" value="PHEROMONE ALPHA FACTOR RECEPTOR"/>
    <property type="match status" value="1"/>
</dbReference>
<dbReference type="AlphaFoldDB" id="A0A1U7LUZ2"/>
<dbReference type="EMBL" id="LXFE01000178">
    <property type="protein sequence ID" value="OLL26477.1"/>
    <property type="molecule type" value="Genomic_DNA"/>
</dbReference>
<dbReference type="GO" id="GO:0000750">
    <property type="term" value="P:pheromone-dependent signal transduction involved in conjugation with cellular fusion"/>
    <property type="evidence" value="ECO:0007669"/>
    <property type="project" value="TreeGrafter"/>
</dbReference>
<accession>A0A1U7LUZ2</accession>
<dbReference type="Pfam" id="PF02116">
    <property type="entry name" value="STE2"/>
    <property type="match status" value="1"/>
</dbReference>
<dbReference type="PRINTS" id="PR00250">
    <property type="entry name" value="GPCRSTE2"/>
</dbReference>
<comment type="caution">
    <text evidence="2">The sequence shown here is derived from an EMBL/GenBank/DDBJ whole genome shotgun (WGS) entry which is preliminary data.</text>
</comment>
<feature type="transmembrane region" description="Helical" evidence="1">
    <location>
        <begin position="112"/>
        <end position="135"/>
    </location>
</feature>
<protein>
    <submittedName>
        <fullName evidence="2">Pheromone P-factor receptor</fullName>
    </submittedName>
</protein>
<gene>
    <name evidence="2" type="ORF">NEOLI_002360</name>
</gene>
<keyword evidence="1" id="KW-0472">Membrane</keyword>
<organism evidence="2 3">
    <name type="scientific">Neolecta irregularis (strain DAH-3)</name>
    <dbReference type="NCBI Taxonomy" id="1198029"/>
    <lineage>
        <taxon>Eukaryota</taxon>
        <taxon>Fungi</taxon>
        <taxon>Dikarya</taxon>
        <taxon>Ascomycota</taxon>
        <taxon>Taphrinomycotina</taxon>
        <taxon>Neolectales</taxon>
        <taxon>Neolectaceae</taxon>
        <taxon>Neolecta</taxon>
    </lineage>
</organism>
<dbReference type="Proteomes" id="UP000186594">
    <property type="component" value="Unassembled WGS sequence"/>
</dbReference>
<feature type="transmembrane region" description="Helical" evidence="1">
    <location>
        <begin position="6"/>
        <end position="25"/>
    </location>
</feature>
<dbReference type="STRING" id="1198029.A0A1U7LUZ2"/>
<dbReference type="OrthoDB" id="5402633at2759"/>
<dbReference type="PANTHER" id="PTHR28009">
    <property type="entry name" value="PHEROMONE ALPHA FACTOR RECEPTOR"/>
    <property type="match status" value="1"/>
</dbReference>
<proteinExistence type="predicted"/>
<sequence length="232" mass="25693">MFGSIVVGFIEFSLVLQCRSVFASYKSIRKWMTLVTTSVATAVTSWCLAVDIHRSLSFGSGTGNLTWMDKSKNIIFAFSICFFSSIFVTKLWRSIHTQRNLGFRQFGPLQVIFIMACQSMILPLVFCFFGVLYPVQVAVSHTARVMVAINLPLSSVWAAAQADMTTDDNISSLMQSFVQPMDSSFGNILSSGSGVLLHPDVPTSPKFDQNKNMDITIGNYLENKGYMDSNAL</sequence>
<keyword evidence="1" id="KW-0812">Transmembrane</keyword>
<dbReference type="InterPro" id="IPR000366">
    <property type="entry name" value="GPCR_STE2"/>
</dbReference>
<feature type="transmembrane region" description="Helical" evidence="1">
    <location>
        <begin position="73"/>
        <end position="92"/>
    </location>
</feature>
<keyword evidence="3" id="KW-1185">Reference proteome</keyword>
<keyword evidence="2" id="KW-0675">Receptor</keyword>
<dbReference type="GO" id="GO:0038038">
    <property type="term" value="C:G protein-coupled receptor homodimeric complex"/>
    <property type="evidence" value="ECO:0007669"/>
    <property type="project" value="TreeGrafter"/>
</dbReference>
<evidence type="ECO:0000256" key="1">
    <source>
        <dbReference type="SAM" id="Phobius"/>
    </source>
</evidence>
<reference evidence="2 3" key="1">
    <citation type="submission" date="2016-04" db="EMBL/GenBank/DDBJ databases">
        <title>Evolutionary innovation and constraint leading to complex multicellularity in the Ascomycota.</title>
        <authorList>
            <person name="Cisse O."/>
            <person name="Nguyen A."/>
            <person name="Hewitt D.A."/>
            <person name="Jedd G."/>
            <person name="Stajich J.E."/>
        </authorList>
    </citation>
    <scope>NUCLEOTIDE SEQUENCE [LARGE SCALE GENOMIC DNA]</scope>
    <source>
        <strain evidence="2 3">DAH-3</strain>
    </source>
</reference>
<name>A0A1U7LUZ2_NEOID</name>